<evidence type="ECO:0000313" key="1">
    <source>
        <dbReference type="EMBL" id="SLM52013.1"/>
    </source>
</evidence>
<dbReference type="OrthoDB" id="2165725at2"/>
<dbReference type="EMBL" id="FWEY01000004">
    <property type="protein sequence ID" value="SLM52013.1"/>
    <property type="molecule type" value="Genomic_DNA"/>
</dbReference>
<reference evidence="2" key="1">
    <citation type="submission" date="2016-04" db="EMBL/GenBank/DDBJ databases">
        <authorList>
            <person name="Strepis N."/>
        </authorList>
    </citation>
    <scope>NUCLEOTIDE SEQUENCE [LARGE SCALE GENOMIC DNA]</scope>
</reference>
<dbReference type="RefSeq" id="WP_143091140.1">
    <property type="nucleotide sequence ID" value="NZ_FONM01000017.1"/>
</dbReference>
<sequence length="119" mass="14216">MWKNRMLPEISRIAKFRIPVGEGLFLRQCASWQNLFHLPSSYRYPTGSIQGYITRLNWTDEFIILEKEHNEAFEYFIIDRRIESVKGPFTKEGFEKALKEEAIELPLIELSEMDWIINF</sequence>
<proteinExistence type="predicted"/>
<accession>A0A1W1IGV4</accession>
<name>A0A1W1IGV4_9LACT</name>
<protein>
    <submittedName>
        <fullName evidence="1">Uncharacterized protein</fullName>
    </submittedName>
</protein>
<organism evidence="1 2">
    <name type="scientific">Trichococcus pasteurii</name>
    <dbReference type="NCBI Taxonomy" id="43064"/>
    <lineage>
        <taxon>Bacteria</taxon>
        <taxon>Bacillati</taxon>
        <taxon>Bacillota</taxon>
        <taxon>Bacilli</taxon>
        <taxon>Lactobacillales</taxon>
        <taxon>Carnobacteriaceae</taxon>
        <taxon>Trichococcus</taxon>
    </lineage>
</organism>
<keyword evidence="2" id="KW-1185">Reference proteome</keyword>
<dbReference type="AlphaFoldDB" id="A0A1W1IGV4"/>
<evidence type="ECO:0000313" key="2">
    <source>
        <dbReference type="Proteomes" id="UP000195985"/>
    </source>
</evidence>
<gene>
    <name evidence="1" type="ORF">TPAS_1693</name>
</gene>
<dbReference type="Proteomes" id="UP000195985">
    <property type="component" value="Unassembled WGS sequence"/>
</dbReference>